<evidence type="ECO:0000256" key="2">
    <source>
        <dbReference type="ARBA" id="ARBA00023002"/>
    </source>
</evidence>
<keyword evidence="7" id="KW-1185">Reference proteome</keyword>
<dbReference type="SUPFAM" id="SSF51905">
    <property type="entry name" value="FAD/NAD(P)-binding domain"/>
    <property type="match status" value="1"/>
</dbReference>
<organism evidence="6 7">
    <name type="scientific">Saccharopolyspora cebuensis</name>
    <dbReference type="NCBI Taxonomy" id="418759"/>
    <lineage>
        <taxon>Bacteria</taxon>
        <taxon>Bacillati</taxon>
        <taxon>Actinomycetota</taxon>
        <taxon>Actinomycetes</taxon>
        <taxon>Pseudonocardiales</taxon>
        <taxon>Pseudonocardiaceae</taxon>
        <taxon>Saccharopolyspora</taxon>
    </lineage>
</organism>
<reference evidence="6 7" key="1">
    <citation type="submission" date="2024-08" db="EMBL/GenBank/DDBJ databases">
        <title>Genome mining of Saccharopolyspora cebuensis PGLac3 from Nigerian medicinal plant.</title>
        <authorList>
            <person name="Ezeobiora C.E."/>
            <person name="Igbokwe N.H."/>
            <person name="Amin D.H."/>
            <person name="Mendie U.E."/>
        </authorList>
    </citation>
    <scope>NUCLEOTIDE SEQUENCE [LARGE SCALE GENOMIC DNA]</scope>
    <source>
        <strain evidence="6 7">PGLac3</strain>
    </source>
</reference>
<proteinExistence type="predicted"/>
<dbReference type="CDD" id="cd02440">
    <property type="entry name" value="AdoMet_MTases"/>
    <property type="match status" value="1"/>
</dbReference>
<feature type="domain" description="Methyltransferase" evidence="5">
    <location>
        <begin position="357"/>
        <end position="450"/>
    </location>
</feature>
<dbReference type="EMBL" id="JBGEHV010000001">
    <property type="protein sequence ID" value="MEY8037932.1"/>
    <property type="molecule type" value="Genomic_DNA"/>
</dbReference>
<dbReference type="Proteomes" id="UP001564626">
    <property type="component" value="Unassembled WGS sequence"/>
</dbReference>
<dbReference type="Pfam" id="PF13649">
    <property type="entry name" value="Methyltransf_25"/>
    <property type="match status" value="1"/>
</dbReference>
<keyword evidence="1" id="KW-0285">Flavoprotein</keyword>
<sequence>MATERYFDVVVVGGGAAGLGGALTLARARRSVLVVDAGEPRNAPAAGVHGYLGHDGLPPAELLARGRAEVRGAGGEIVRGEVVGLRRRDTGDFEVSLADGSSVSAARLLVATGLVDELPEVPGLARRWGADVLHCPYCHGWEVRDEPIGVLATGPMAVHQALLWRQWSEDVTLLEHTAPGPDDAERERLAARGVAVVPGEVTGVEVSGDRLSGVRLADGRVVPCRALVVAPRFTARAEVLAGLGLEPVAQERGGVVLGSGVEPGAAGATGVPGVRVAGNVSDIVGQVVGSVAAGVQAAAALNAELVEADTERAVAAQRAAVRAYWEDRYGGGDRIWTGDPNATLVREVAELVPGSALDLGCGEGGDAVWLAARGWRVTAVDVSENAVARVAGAAAEAGVAGRVEGQRHDLAESFPEGEFDLVSAHFLHTWGGMPRERILRRAAEAVAPGGVLLVVGHQGPPPWDPEAHAEVHLPTAEEVLGSLELAPGRWEVLRCGPHEREQRAPDGAVVTRTDNAVKVRRVR</sequence>
<dbReference type="InterPro" id="IPR041698">
    <property type="entry name" value="Methyltransf_25"/>
</dbReference>
<keyword evidence="2" id="KW-0560">Oxidoreductase</keyword>
<dbReference type="PRINTS" id="PR00469">
    <property type="entry name" value="PNDRDTASEII"/>
</dbReference>
<dbReference type="InterPro" id="IPR029063">
    <property type="entry name" value="SAM-dependent_MTases_sf"/>
</dbReference>
<evidence type="ECO:0000259" key="4">
    <source>
        <dbReference type="Pfam" id="PF07992"/>
    </source>
</evidence>
<dbReference type="Pfam" id="PF07992">
    <property type="entry name" value="Pyr_redox_2"/>
    <property type="match status" value="1"/>
</dbReference>
<dbReference type="SUPFAM" id="SSF53335">
    <property type="entry name" value="S-adenosyl-L-methionine-dependent methyltransferases"/>
    <property type="match status" value="1"/>
</dbReference>
<evidence type="ECO:0000259" key="5">
    <source>
        <dbReference type="Pfam" id="PF13649"/>
    </source>
</evidence>
<dbReference type="InterPro" id="IPR050097">
    <property type="entry name" value="Ferredoxin-NADP_redctase_2"/>
</dbReference>
<evidence type="ECO:0000313" key="6">
    <source>
        <dbReference type="EMBL" id="MEY8037932.1"/>
    </source>
</evidence>
<evidence type="ECO:0000313" key="7">
    <source>
        <dbReference type="Proteomes" id="UP001564626"/>
    </source>
</evidence>
<comment type="caution">
    <text evidence="6">The sequence shown here is derived from an EMBL/GenBank/DDBJ whole genome shotgun (WGS) entry which is preliminary data.</text>
</comment>
<gene>
    <name evidence="6" type="ORF">AB8O55_00835</name>
</gene>
<dbReference type="RefSeq" id="WP_345366145.1">
    <property type="nucleotide sequence ID" value="NZ_BAABII010000016.1"/>
</dbReference>
<dbReference type="PRINTS" id="PR00368">
    <property type="entry name" value="FADPNR"/>
</dbReference>
<protein>
    <submittedName>
        <fullName evidence="6">FAD-dependent oxidoreductase</fullName>
    </submittedName>
</protein>
<feature type="domain" description="FAD/NAD(P)-binding" evidence="4">
    <location>
        <begin position="7"/>
        <end position="294"/>
    </location>
</feature>
<dbReference type="Gene3D" id="3.50.50.60">
    <property type="entry name" value="FAD/NAD(P)-binding domain"/>
    <property type="match status" value="2"/>
</dbReference>
<dbReference type="Gene3D" id="3.40.50.150">
    <property type="entry name" value="Vaccinia Virus protein VP39"/>
    <property type="match status" value="1"/>
</dbReference>
<dbReference type="PANTHER" id="PTHR48105">
    <property type="entry name" value="THIOREDOXIN REDUCTASE 1-RELATED-RELATED"/>
    <property type="match status" value="1"/>
</dbReference>
<dbReference type="InterPro" id="IPR036188">
    <property type="entry name" value="FAD/NAD-bd_sf"/>
</dbReference>
<evidence type="ECO:0000256" key="1">
    <source>
        <dbReference type="ARBA" id="ARBA00022630"/>
    </source>
</evidence>
<accession>A0ABV4CCX8</accession>
<dbReference type="InterPro" id="IPR023753">
    <property type="entry name" value="FAD/NAD-binding_dom"/>
</dbReference>
<evidence type="ECO:0000256" key="3">
    <source>
        <dbReference type="ARBA" id="ARBA00048132"/>
    </source>
</evidence>
<name>A0ABV4CCX8_9PSEU</name>
<comment type="catalytic activity">
    <reaction evidence="3">
        <text>[thioredoxin]-dithiol + NADP(+) = [thioredoxin]-disulfide + NADPH + H(+)</text>
        <dbReference type="Rhea" id="RHEA:20345"/>
        <dbReference type="Rhea" id="RHEA-COMP:10698"/>
        <dbReference type="Rhea" id="RHEA-COMP:10700"/>
        <dbReference type="ChEBI" id="CHEBI:15378"/>
        <dbReference type="ChEBI" id="CHEBI:29950"/>
        <dbReference type="ChEBI" id="CHEBI:50058"/>
        <dbReference type="ChEBI" id="CHEBI:57783"/>
        <dbReference type="ChEBI" id="CHEBI:58349"/>
        <dbReference type="EC" id="1.8.1.9"/>
    </reaction>
</comment>